<comment type="subcellular location">
    <subcellularLocation>
        <location evidence="1">Cell membrane</location>
    </subcellularLocation>
    <subcellularLocation>
        <location evidence="2">Cytoplasm</location>
    </subcellularLocation>
</comment>
<proteinExistence type="inferred from homology"/>
<dbReference type="GO" id="GO:0005737">
    <property type="term" value="C:cytoplasm"/>
    <property type="evidence" value="ECO:0007669"/>
    <property type="project" value="UniProtKB-SubCell"/>
</dbReference>
<keyword evidence="6 13" id="KW-0547">Nucleotide-binding</keyword>
<evidence type="ECO:0000256" key="13">
    <source>
        <dbReference type="PIRSR" id="PIRSR606689-1"/>
    </source>
</evidence>
<keyword evidence="14" id="KW-0460">Magnesium</keyword>
<dbReference type="STRING" id="1220924.W2S051"/>
<dbReference type="GO" id="GO:0046872">
    <property type="term" value="F:metal ion binding"/>
    <property type="evidence" value="ECO:0007669"/>
    <property type="project" value="UniProtKB-KW"/>
</dbReference>
<sequence>MLSILRKARLKDKEMRILMLGLDNAGKTTIVKKIMHEDVNTVSPTLGFIIKTIDFRGYKLNIWDVGGQKTIRSYWRNYFEKTDALIWVVDATDRIRMEDCRAELRGLLLEERLSGSSLLVFVNKTDITGCMSVEEVTNGLELPQIHTHRWMVFPCSAMTGKNLEEGLDWVVQDARDRLFLY</sequence>
<keyword evidence="3" id="KW-0217">Developmental protein</keyword>
<dbReference type="Proteomes" id="UP000030752">
    <property type="component" value="Unassembled WGS sequence"/>
</dbReference>
<evidence type="ECO:0000256" key="9">
    <source>
        <dbReference type="ARBA" id="ARBA00023288"/>
    </source>
</evidence>
<evidence type="ECO:0000256" key="6">
    <source>
        <dbReference type="ARBA" id="ARBA00022741"/>
    </source>
</evidence>
<dbReference type="SUPFAM" id="SSF52540">
    <property type="entry name" value="P-loop containing nucleoside triphosphate hydrolases"/>
    <property type="match status" value="1"/>
</dbReference>
<evidence type="ECO:0000313" key="16">
    <source>
        <dbReference type="EMBL" id="ETN42116.1"/>
    </source>
</evidence>
<dbReference type="SMART" id="SM00178">
    <property type="entry name" value="SAR"/>
    <property type="match status" value="1"/>
</dbReference>
<dbReference type="HOGENOM" id="CLU_040729_12_3_1"/>
<dbReference type="Gene3D" id="3.40.50.300">
    <property type="entry name" value="P-loop containing nucleotide triphosphate hydrolases"/>
    <property type="match status" value="1"/>
</dbReference>
<dbReference type="PANTHER" id="PTHR45697">
    <property type="entry name" value="ADP-RIBOSYLATION FACTOR-LIKE PROTEIN 2-RELATED"/>
    <property type="match status" value="1"/>
</dbReference>
<dbReference type="NCBIfam" id="TIGR00231">
    <property type="entry name" value="small_GTP"/>
    <property type="match status" value="1"/>
</dbReference>
<evidence type="ECO:0000256" key="11">
    <source>
        <dbReference type="ARBA" id="ARBA00055307"/>
    </source>
</evidence>
<dbReference type="GO" id="GO:0005886">
    <property type="term" value="C:plasma membrane"/>
    <property type="evidence" value="ECO:0007669"/>
    <property type="project" value="UniProtKB-SubCell"/>
</dbReference>
<feature type="binding site" evidence="13">
    <location>
        <begin position="123"/>
        <end position="126"/>
    </location>
    <ligand>
        <name>GTP</name>
        <dbReference type="ChEBI" id="CHEBI:37565"/>
    </ligand>
</feature>
<feature type="binding site" evidence="14">
    <location>
        <position position="28"/>
    </location>
    <ligand>
        <name>Mg(2+)</name>
        <dbReference type="ChEBI" id="CHEBI:18420"/>
    </ligand>
</feature>
<dbReference type="GO" id="GO:0007021">
    <property type="term" value="P:tubulin complex assembly"/>
    <property type="evidence" value="ECO:0007669"/>
    <property type="project" value="EnsemblFungi"/>
</dbReference>
<comment type="similarity">
    <text evidence="15">Belongs to the small GTPase superfamily. Arf family.</text>
</comment>
<keyword evidence="4" id="KW-1003">Cell membrane</keyword>
<dbReference type="PROSITE" id="PS51417">
    <property type="entry name" value="ARF"/>
    <property type="match status" value="1"/>
</dbReference>
<dbReference type="Pfam" id="PF00025">
    <property type="entry name" value="Arf"/>
    <property type="match status" value="1"/>
</dbReference>
<dbReference type="SMART" id="SM00177">
    <property type="entry name" value="ARF"/>
    <property type="match status" value="1"/>
</dbReference>
<dbReference type="OrthoDB" id="2011769at2759"/>
<keyword evidence="8" id="KW-0472">Membrane</keyword>
<evidence type="ECO:0000256" key="12">
    <source>
        <dbReference type="ARBA" id="ARBA00077919"/>
    </source>
</evidence>
<reference evidence="16 17" key="1">
    <citation type="submission" date="2013-03" db="EMBL/GenBank/DDBJ databases">
        <title>The Genome Sequence of Phialophora europaea CBS 101466.</title>
        <authorList>
            <consortium name="The Broad Institute Genomics Platform"/>
            <person name="Cuomo C."/>
            <person name="de Hoog S."/>
            <person name="Gorbushina A."/>
            <person name="Walker B."/>
            <person name="Young S.K."/>
            <person name="Zeng Q."/>
            <person name="Gargeya S."/>
            <person name="Fitzgerald M."/>
            <person name="Haas B."/>
            <person name="Abouelleil A."/>
            <person name="Allen A.W."/>
            <person name="Alvarado L."/>
            <person name="Arachchi H.M."/>
            <person name="Berlin A.M."/>
            <person name="Chapman S.B."/>
            <person name="Gainer-Dewar J."/>
            <person name="Goldberg J."/>
            <person name="Griggs A."/>
            <person name="Gujja S."/>
            <person name="Hansen M."/>
            <person name="Howarth C."/>
            <person name="Imamovic A."/>
            <person name="Ireland A."/>
            <person name="Larimer J."/>
            <person name="McCowan C."/>
            <person name="Murphy C."/>
            <person name="Pearson M."/>
            <person name="Poon T.W."/>
            <person name="Priest M."/>
            <person name="Roberts A."/>
            <person name="Saif S."/>
            <person name="Shea T."/>
            <person name="Sisk P."/>
            <person name="Sykes S."/>
            <person name="Wortman J."/>
            <person name="Nusbaum C."/>
            <person name="Birren B."/>
        </authorList>
    </citation>
    <scope>NUCLEOTIDE SEQUENCE [LARGE SCALE GENOMIC DNA]</scope>
    <source>
        <strain evidence="16 17">CBS 101466</strain>
    </source>
</reference>
<dbReference type="EMBL" id="KB822719">
    <property type="protein sequence ID" value="ETN42116.1"/>
    <property type="molecule type" value="Genomic_DNA"/>
</dbReference>
<dbReference type="PRINTS" id="PR00328">
    <property type="entry name" value="SAR1GTPBP"/>
</dbReference>
<gene>
    <name evidence="16" type="ORF">HMPREF1541_04055</name>
</gene>
<evidence type="ECO:0000256" key="4">
    <source>
        <dbReference type="ARBA" id="ARBA00022475"/>
    </source>
</evidence>
<dbReference type="GeneID" id="19971394"/>
<dbReference type="AlphaFoldDB" id="W2S051"/>
<dbReference type="InterPro" id="IPR044612">
    <property type="entry name" value="ARL2/3"/>
</dbReference>
<dbReference type="InterPro" id="IPR005225">
    <property type="entry name" value="Small_GTP-bd"/>
</dbReference>
<dbReference type="VEuPathDB" id="FungiDB:HMPREF1541_04055"/>
<comment type="function">
    <text evidence="11">GTP-binding protein that functions in embryogenesis, cytokinesis, germline development and microtubulule cytoskeleton dynamics.</text>
</comment>
<dbReference type="GO" id="GO:0005525">
    <property type="term" value="F:GTP binding"/>
    <property type="evidence" value="ECO:0007669"/>
    <property type="project" value="UniProtKB-KW"/>
</dbReference>
<keyword evidence="10" id="KW-0131">Cell cycle</keyword>
<organism evidence="16 17">
    <name type="scientific">Cyphellophora europaea (strain CBS 101466)</name>
    <name type="common">Phialophora europaea</name>
    <dbReference type="NCBI Taxonomy" id="1220924"/>
    <lineage>
        <taxon>Eukaryota</taxon>
        <taxon>Fungi</taxon>
        <taxon>Dikarya</taxon>
        <taxon>Ascomycota</taxon>
        <taxon>Pezizomycotina</taxon>
        <taxon>Eurotiomycetes</taxon>
        <taxon>Chaetothyriomycetidae</taxon>
        <taxon>Chaetothyriales</taxon>
        <taxon>Cyphellophoraceae</taxon>
        <taxon>Cyphellophora</taxon>
    </lineage>
</organism>
<dbReference type="InterPro" id="IPR027417">
    <property type="entry name" value="P-loop_NTPase"/>
</dbReference>
<evidence type="ECO:0000256" key="10">
    <source>
        <dbReference type="ARBA" id="ARBA00023306"/>
    </source>
</evidence>
<dbReference type="FunFam" id="3.40.50.300:FF:000981">
    <property type="entry name" value="ADP-ribosylation factor-like 2"/>
    <property type="match status" value="1"/>
</dbReference>
<dbReference type="InterPro" id="IPR006689">
    <property type="entry name" value="Small_GTPase_ARF/SAR"/>
</dbReference>
<evidence type="ECO:0000256" key="15">
    <source>
        <dbReference type="RuleBase" id="RU003925"/>
    </source>
</evidence>
<dbReference type="InParanoid" id="W2S051"/>
<keyword evidence="14" id="KW-0479">Metal-binding</keyword>
<feature type="binding site" evidence="13">
    <location>
        <begin position="21"/>
        <end position="28"/>
    </location>
    <ligand>
        <name>GTP</name>
        <dbReference type="ChEBI" id="CHEBI:37565"/>
    </ligand>
</feature>
<dbReference type="eggNOG" id="KOG0073">
    <property type="taxonomic scope" value="Eukaryota"/>
</dbReference>
<keyword evidence="9" id="KW-0449">Lipoprotein</keyword>
<dbReference type="GO" id="GO:0003924">
    <property type="term" value="F:GTPase activity"/>
    <property type="evidence" value="ECO:0007669"/>
    <property type="project" value="InterPro"/>
</dbReference>
<evidence type="ECO:0000256" key="2">
    <source>
        <dbReference type="ARBA" id="ARBA00004496"/>
    </source>
</evidence>
<keyword evidence="7 13" id="KW-0342">GTP-binding</keyword>
<evidence type="ECO:0000256" key="14">
    <source>
        <dbReference type="PIRSR" id="PIRSR606689-2"/>
    </source>
</evidence>
<keyword evidence="17" id="KW-1185">Reference proteome</keyword>
<evidence type="ECO:0000313" key="17">
    <source>
        <dbReference type="Proteomes" id="UP000030752"/>
    </source>
</evidence>
<evidence type="ECO:0000256" key="3">
    <source>
        <dbReference type="ARBA" id="ARBA00022473"/>
    </source>
</evidence>
<dbReference type="GO" id="GO:0006457">
    <property type="term" value="P:protein folding"/>
    <property type="evidence" value="ECO:0007669"/>
    <property type="project" value="EnsemblFungi"/>
</dbReference>
<accession>W2S051</accession>
<feature type="binding site" evidence="13">
    <location>
        <position position="67"/>
    </location>
    <ligand>
        <name>GTP</name>
        <dbReference type="ChEBI" id="CHEBI:37565"/>
    </ligand>
</feature>
<evidence type="ECO:0000256" key="1">
    <source>
        <dbReference type="ARBA" id="ARBA00004236"/>
    </source>
</evidence>
<name>W2S051_CYPE1</name>
<feature type="binding site" evidence="14">
    <location>
        <position position="45"/>
    </location>
    <ligand>
        <name>Mg(2+)</name>
        <dbReference type="ChEBI" id="CHEBI:18420"/>
    </ligand>
</feature>
<keyword evidence="5" id="KW-0963">Cytoplasm</keyword>
<evidence type="ECO:0000256" key="7">
    <source>
        <dbReference type="ARBA" id="ARBA00023134"/>
    </source>
</evidence>
<evidence type="ECO:0000256" key="5">
    <source>
        <dbReference type="ARBA" id="ARBA00022490"/>
    </source>
</evidence>
<dbReference type="RefSeq" id="XP_008716625.1">
    <property type="nucleotide sequence ID" value="XM_008718403.1"/>
</dbReference>
<protein>
    <recommendedName>
        <fullName evidence="12">Abnormal eversion of vulva protein 20</fullName>
    </recommendedName>
</protein>
<dbReference type="SMART" id="SM00175">
    <property type="entry name" value="RAB"/>
    <property type="match status" value="1"/>
</dbReference>
<evidence type="ECO:0000256" key="8">
    <source>
        <dbReference type="ARBA" id="ARBA00023136"/>
    </source>
</evidence>